<organism evidence="2">
    <name type="scientific">mine drainage metagenome</name>
    <dbReference type="NCBI Taxonomy" id="410659"/>
    <lineage>
        <taxon>unclassified sequences</taxon>
        <taxon>metagenomes</taxon>
        <taxon>ecological metagenomes</taxon>
    </lineage>
</organism>
<evidence type="ECO:0000313" key="2">
    <source>
        <dbReference type="EMBL" id="OIQ92034.1"/>
    </source>
</evidence>
<dbReference type="AlphaFoldDB" id="A0A1J5R9K9"/>
<dbReference type="EMBL" id="MLJW01000242">
    <property type="protein sequence ID" value="OIQ92034.1"/>
    <property type="molecule type" value="Genomic_DNA"/>
</dbReference>
<feature type="region of interest" description="Disordered" evidence="1">
    <location>
        <begin position="1"/>
        <end position="148"/>
    </location>
</feature>
<evidence type="ECO:0000256" key="1">
    <source>
        <dbReference type="SAM" id="MobiDB-lite"/>
    </source>
</evidence>
<gene>
    <name evidence="2" type="ORF">GALL_260260</name>
</gene>
<feature type="compositionally biased region" description="Basic and acidic residues" evidence="1">
    <location>
        <begin position="11"/>
        <end position="23"/>
    </location>
</feature>
<proteinExistence type="predicted"/>
<comment type="caution">
    <text evidence="2">The sequence shown here is derived from an EMBL/GenBank/DDBJ whole genome shotgun (WGS) entry which is preliminary data.</text>
</comment>
<protein>
    <submittedName>
        <fullName evidence="2">Uncharacterized protein</fullName>
    </submittedName>
</protein>
<accession>A0A1J5R9K9</accession>
<feature type="compositionally biased region" description="Basic residues" evidence="1">
    <location>
        <begin position="60"/>
        <end position="70"/>
    </location>
</feature>
<sequence>MPSFDQPCASHPEDRPPAPRRYDPGSVATPGRPSRRRAASPSGGPERQHATAASRDSGRPRCRRPWTRRNRPPDQFRGRFASSCARPGSRDPHEPRTAPSAETQPSDASGAGRGAPRGSGREFLAALAPTSGKDRAAGTGPHAQAEAMGLGPAPVVRLKGPLAHECLQLLRGSSSCPCGQVPGQMAPDVVLTNGLHASCGQDHGGCGVRGRAR</sequence>
<reference evidence="2" key="1">
    <citation type="submission" date="2016-10" db="EMBL/GenBank/DDBJ databases">
        <title>Sequence of Gallionella enrichment culture.</title>
        <authorList>
            <person name="Poehlein A."/>
            <person name="Muehling M."/>
            <person name="Daniel R."/>
        </authorList>
    </citation>
    <scope>NUCLEOTIDE SEQUENCE</scope>
</reference>
<name>A0A1J5R9K9_9ZZZZ</name>